<evidence type="ECO:0000256" key="2">
    <source>
        <dbReference type="SAM" id="MobiDB-lite"/>
    </source>
</evidence>
<keyword evidence="5" id="KW-1185">Reference proteome</keyword>
<dbReference type="InterPro" id="IPR018289">
    <property type="entry name" value="MULE_transposase_dom"/>
</dbReference>
<sequence>MEPVMPLRFARQFGRLQEVPDLPYAYVPSHHKSSGTLSINIVTECARLWNENRFLFVAIDPMTEVTEQNNVGENLGMGYRDWLMGSKGCMLPCRVDVLVLSTMRAYNLSRVHSKICHAITQMLTPNFNVTPDERPHFKYAFWAFPAAINGLQYCLPVVTVDGTHLYGKYKGHLLLAVALNGNRELFRLAYAVVEGETSESWSWFFRLLVQRVIRSHRVCVISDRHAGIINAYRDLPEAAGSTPNIEQFNEYMAEIWHANEAAYKYLNDIPCEAWALCYDGGNRCGILTTNSSESFNNMLKGCRMIPVTAILKMSYTKMVESFEKRHKIPVQWMQKNIRTTPKITTILRHREKTKHKWVATNYGKYQYIVSHTSRSDPGATYNYMVDLANNICTCGQWIADAIPCVHVHGVYHSFQQLADDLVPDKYSVQRYLSCYSGWIEPFIFPENLNVGDWKVLPLIRPLEETPRRGRRQQNRYPGEMDRRAN</sequence>
<evidence type="ECO:0000313" key="5">
    <source>
        <dbReference type="Proteomes" id="UP000595140"/>
    </source>
</evidence>
<feature type="region of interest" description="Disordered" evidence="2">
    <location>
        <begin position="466"/>
        <end position="485"/>
    </location>
</feature>
<organism evidence="4 5">
    <name type="scientific">Cuscuta campestris</name>
    <dbReference type="NCBI Taxonomy" id="132261"/>
    <lineage>
        <taxon>Eukaryota</taxon>
        <taxon>Viridiplantae</taxon>
        <taxon>Streptophyta</taxon>
        <taxon>Embryophyta</taxon>
        <taxon>Tracheophyta</taxon>
        <taxon>Spermatophyta</taxon>
        <taxon>Magnoliopsida</taxon>
        <taxon>eudicotyledons</taxon>
        <taxon>Gunneridae</taxon>
        <taxon>Pentapetalae</taxon>
        <taxon>asterids</taxon>
        <taxon>lamiids</taxon>
        <taxon>Solanales</taxon>
        <taxon>Convolvulaceae</taxon>
        <taxon>Cuscuteae</taxon>
        <taxon>Cuscuta</taxon>
        <taxon>Cuscuta subgen. Grammica</taxon>
        <taxon>Cuscuta sect. Cleistogrammica</taxon>
    </lineage>
</organism>
<dbReference type="GO" id="GO:0008270">
    <property type="term" value="F:zinc ion binding"/>
    <property type="evidence" value="ECO:0007669"/>
    <property type="project" value="UniProtKB-KW"/>
</dbReference>
<name>A0A484KRC8_9ASTE</name>
<evidence type="ECO:0000313" key="4">
    <source>
        <dbReference type="EMBL" id="VFQ68283.1"/>
    </source>
</evidence>
<reference evidence="4 5" key="1">
    <citation type="submission" date="2018-04" db="EMBL/GenBank/DDBJ databases">
        <authorList>
            <person name="Vogel A."/>
        </authorList>
    </citation>
    <scope>NUCLEOTIDE SEQUENCE [LARGE SCALE GENOMIC DNA]</scope>
</reference>
<dbReference type="Proteomes" id="UP000595140">
    <property type="component" value="Unassembled WGS sequence"/>
</dbReference>
<accession>A0A484KRC8</accession>
<dbReference type="OrthoDB" id="1895122at2759"/>
<feature type="domain" description="SWIM-type" evidence="3">
    <location>
        <begin position="383"/>
        <end position="415"/>
    </location>
</feature>
<dbReference type="PANTHER" id="PTHR31973:SF195">
    <property type="entry name" value="MUDR FAMILY TRANSPOSASE"/>
    <property type="match status" value="1"/>
</dbReference>
<dbReference type="EMBL" id="OOIL02000670">
    <property type="protein sequence ID" value="VFQ68283.1"/>
    <property type="molecule type" value="Genomic_DNA"/>
</dbReference>
<dbReference type="Pfam" id="PF10551">
    <property type="entry name" value="MULE"/>
    <property type="match status" value="1"/>
</dbReference>
<dbReference type="AlphaFoldDB" id="A0A484KRC8"/>
<dbReference type="PANTHER" id="PTHR31973">
    <property type="entry name" value="POLYPROTEIN, PUTATIVE-RELATED"/>
    <property type="match status" value="1"/>
</dbReference>
<gene>
    <name evidence="4" type="ORF">CCAM_LOCUS10059</name>
</gene>
<dbReference type="InterPro" id="IPR007527">
    <property type="entry name" value="Znf_SWIM"/>
</dbReference>
<keyword evidence="1" id="KW-0862">Zinc</keyword>
<proteinExistence type="predicted"/>
<evidence type="ECO:0000259" key="3">
    <source>
        <dbReference type="PROSITE" id="PS50966"/>
    </source>
</evidence>
<protein>
    <recommendedName>
        <fullName evidence="3">SWIM-type domain-containing protein</fullName>
    </recommendedName>
</protein>
<dbReference type="PROSITE" id="PS50966">
    <property type="entry name" value="ZF_SWIM"/>
    <property type="match status" value="1"/>
</dbReference>
<evidence type="ECO:0000256" key="1">
    <source>
        <dbReference type="PROSITE-ProRule" id="PRU00325"/>
    </source>
</evidence>
<keyword evidence="1" id="KW-0863">Zinc-finger</keyword>
<keyword evidence="1" id="KW-0479">Metal-binding</keyword>